<dbReference type="Gene3D" id="1.10.150.130">
    <property type="match status" value="1"/>
</dbReference>
<dbReference type="Pfam" id="PF10571">
    <property type="entry name" value="UPF0547"/>
    <property type="match status" value="1"/>
</dbReference>
<feature type="domain" description="Tyr recombinase" evidence="5">
    <location>
        <begin position="227"/>
        <end position="409"/>
    </location>
</feature>
<evidence type="ECO:0000256" key="3">
    <source>
        <dbReference type="ARBA" id="ARBA00023125"/>
    </source>
</evidence>
<dbReference type="AlphaFoldDB" id="D4N0K4"/>
<dbReference type="InterPro" id="IPR011010">
    <property type="entry name" value="DNA_brk_join_enz"/>
</dbReference>
<evidence type="ECO:0000256" key="4">
    <source>
        <dbReference type="ARBA" id="ARBA00023172"/>
    </source>
</evidence>
<dbReference type="KEGG" id="bprl:CL2_14530"/>
<dbReference type="GO" id="GO:0003677">
    <property type="term" value="F:DNA binding"/>
    <property type="evidence" value="ECO:0007669"/>
    <property type="project" value="UniProtKB-KW"/>
</dbReference>
<dbReference type="CDD" id="cd00397">
    <property type="entry name" value="DNA_BRE_C"/>
    <property type="match status" value="1"/>
</dbReference>
<reference evidence="6 7" key="2">
    <citation type="submission" date="2010-03" db="EMBL/GenBank/DDBJ databases">
        <authorList>
            <person name="Pajon A."/>
        </authorList>
    </citation>
    <scope>NUCLEOTIDE SEQUENCE [LARGE SCALE GENOMIC DNA]</scope>
    <source>
        <strain evidence="6 7">SSC/2</strain>
    </source>
</reference>
<keyword evidence="4" id="KW-0233">DNA recombination</keyword>
<evidence type="ECO:0000313" key="7">
    <source>
        <dbReference type="Proteomes" id="UP000008960"/>
    </source>
</evidence>
<evidence type="ECO:0000256" key="1">
    <source>
        <dbReference type="ARBA" id="ARBA00008857"/>
    </source>
</evidence>
<accession>D4N0K4</accession>
<dbReference type="InterPro" id="IPR002104">
    <property type="entry name" value="Integrase_catalytic"/>
</dbReference>
<dbReference type="Pfam" id="PF00589">
    <property type="entry name" value="Phage_integrase"/>
    <property type="match status" value="1"/>
</dbReference>
<reference evidence="6 7" key="1">
    <citation type="submission" date="2010-03" db="EMBL/GenBank/DDBJ databases">
        <title>The genome sequence of Clostridiales sp. SSC/2.</title>
        <authorList>
            <consortium name="metaHIT consortium -- http://www.metahit.eu/"/>
            <person name="Pajon A."/>
            <person name="Turner K."/>
            <person name="Parkhill J."/>
            <person name="Duncan S."/>
            <person name="Flint H."/>
        </authorList>
    </citation>
    <scope>NUCLEOTIDE SEQUENCE [LARGE SCALE GENOMIC DNA]</scope>
    <source>
        <strain evidence="6 7">SSC/2</strain>
    </source>
</reference>
<dbReference type="GO" id="GO:0015074">
    <property type="term" value="P:DNA integration"/>
    <property type="evidence" value="ECO:0007669"/>
    <property type="project" value="UniProtKB-KW"/>
</dbReference>
<dbReference type="GO" id="GO:0006310">
    <property type="term" value="P:DNA recombination"/>
    <property type="evidence" value="ECO:0007669"/>
    <property type="project" value="UniProtKB-KW"/>
</dbReference>
<comment type="similarity">
    <text evidence="1">Belongs to the 'phage' integrase family.</text>
</comment>
<keyword evidence="2" id="KW-0229">DNA integration</keyword>
<protein>
    <submittedName>
        <fullName evidence="6">Uncharacterized protein family UPF0547./Phage integrase family</fullName>
    </submittedName>
</protein>
<dbReference type="InterPro" id="IPR050808">
    <property type="entry name" value="Phage_Integrase"/>
</dbReference>
<dbReference type="PROSITE" id="PS51898">
    <property type="entry name" value="TYR_RECOMBINASE"/>
    <property type="match status" value="1"/>
</dbReference>
<organism evidence="6 7">
    <name type="scientific">Anaerostipes hadrus</name>
    <dbReference type="NCBI Taxonomy" id="649756"/>
    <lineage>
        <taxon>Bacteria</taxon>
        <taxon>Bacillati</taxon>
        <taxon>Bacillota</taxon>
        <taxon>Clostridia</taxon>
        <taxon>Lachnospirales</taxon>
        <taxon>Lachnospiraceae</taxon>
        <taxon>Anaerostipes</taxon>
    </lineage>
</organism>
<dbReference type="InterPro" id="IPR010998">
    <property type="entry name" value="Integrase_recombinase_N"/>
</dbReference>
<dbReference type="InterPro" id="IPR013762">
    <property type="entry name" value="Integrase-like_cat_sf"/>
</dbReference>
<evidence type="ECO:0000256" key="2">
    <source>
        <dbReference type="ARBA" id="ARBA00022908"/>
    </source>
</evidence>
<dbReference type="PANTHER" id="PTHR30629:SF2">
    <property type="entry name" value="PROPHAGE INTEGRASE INTS-RELATED"/>
    <property type="match status" value="1"/>
</dbReference>
<dbReference type="Gene3D" id="1.10.443.10">
    <property type="entry name" value="Intergrase catalytic core"/>
    <property type="match status" value="1"/>
</dbReference>
<dbReference type="RefSeq" id="WP_008390953.1">
    <property type="nucleotide sequence ID" value="NC_021016.1"/>
</dbReference>
<name>D4N0K4_ANAHA</name>
<evidence type="ECO:0000313" key="6">
    <source>
        <dbReference type="EMBL" id="CBL38399.1"/>
    </source>
</evidence>
<keyword evidence="3" id="KW-0238">DNA-binding</keyword>
<dbReference type="PANTHER" id="PTHR30629">
    <property type="entry name" value="PROPHAGE INTEGRASE"/>
    <property type="match status" value="1"/>
</dbReference>
<dbReference type="Proteomes" id="UP000008960">
    <property type="component" value="Chromosome"/>
</dbReference>
<dbReference type="InterPro" id="IPR018886">
    <property type="entry name" value="UPF0547"/>
</dbReference>
<proteinExistence type="inferred from homology"/>
<evidence type="ECO:0000259" key="5">
    <source>
        <dbReference type="PROSITE" id="PS51898"/>
    </source>
</evidence>
<gene>
    <name evidence="6" type="ORF">CL2_14530</name>
</gene>
<dbReference type="SUPFAM" id="SSF56349">
    <property type="entry name" value="DNA breaking-rejoining enzymes"/>
    <property type="match status" value="1"/>
</dbReference>
<sequence length="412" mass="48843">MLIKCPECNLQVSDSAVMCPHCGYVLNNKKMSNIRRKSNRRKRLPNGFGQITKLKNPNLRKPYRAMVPAGKTNDGKFLSKLLKPNAYFETYNDAYAALVEYHKNPYDIDKDITVKELYDRWSVEYFKHLKSDSAIRNIESPWKYVSMIYNMKVKDVHVRHIKGCIEDAYIMKNDEKNMASPNIKRQIKSIFNLLFDYALEYDLTDTNYARQFNLSKEVRKEVKKNKKDHIDFTPAEIKKLWDNLYKIKYVDVLLIQCYSGWRPQELGLIRMENVDLKNWFIKGGMKTDAGEDRIVPIHPIIRPLIQKRYDEAKSLNSEYLINVVECCKCNSGLKLTYDKYRYRFNNIKKQLKLNPEHRCHDGRVHFTTMMKNADLNEYAIKYIIGHAIEDMTEDVYTRRKPEWLMNEILKIK</sequence>
<dbReference type="PATRIC" id="fig|245018.3.peg.1757"/>
<dbReference type="EMBL" id="FP929061">
    <property type="protein sequence ID" value="CBL38399.1"/>
    <property type="molecule type" value="Genomic_DNA"/>
</dbReference>